<dbReference type="Gene3D" id="3.30.70.20">
    <property type="match status" value="3"/>
</dbReference>
<keyword evidence="5" id="KW-0004">4Fe-4S</keyword>
<dbReference type="Gene3D" id="1.10.3650.10">
    <property type="entry name" value="nitrate reductase domain like"/>
    <property type="match status" value="1"/>
</dbReference>
<dbReference type="Proteomes" id="UP001497493">
    <property type="component" value="Chromosome"/>
</dbReference>
<evidence type="ECO:0000256" key="1">
    <source>
        <dbReference type="ARBA" id="ARBA00001927"/>
    </source>
</evidence>
<dbReference type="EMBL" id="OZ026884">
    <property type="protein sequence ID" value="CAL1239670.1"/>
    <property type="molecule type" value="Genomic_DNA"/>
</dbReference>
<keyword evidence="7" id="KW-0677">Repeat</keyword>
<dbReference type="CDD" id="cd10557">
    <property type="entry name" value="NarH_beta-like"/>
    <property type="match status" value="1"/>
</dbReference>
<dbReference type="PANTHER" id="PTHR43518">
    <property type="entry name" value="NITRATE REDUCTASE BETA SUBUNIT"/>
    <property type="match status" value="1"/>
</dbReference>
<evidence type="ECO:0000256" key="8">
    <source>
        <dbReference type="ARBA" id="ARBA00022982"/>
    </source>
</evidence>
<evidence type="ECO:0000256" key="11">
    <source>
        <dbReference type="ARBA" id="ARBA00023291"/>
    </source>
</evidence>
<feature type="domain" description="4Fe-4S ferredoxin-type" evidence="12">
    <location>
        <begin position="7"/>
        <end position="35"/>
    </location>
</feature>
<dbReference type="SUPFAM" id="SSF54862">
    <property type="entry name" value="4Fe-4S ferredoxins"/>
    <property type="match status" value="1"/>
</dbReference>
<keyword evidence="10" id="KW-0411">Iron-sulfur</keyword>
<feature type="domain" description="4Fe-4S ferredoxin-type" evidence="12">
    <location>
        <begin position="207"/>
        <end position="236"/>
    </location>
</feature>
<dbReference type="NCBIfam" id="TIGR01660">
    <property type="entry name" value="narH"/>
    <property type="match status" value="1"/>
</dbReference>
<comment type="cofactor">
    <cofactor evidence="2">
        <name>[4Fe-4S] cluster</name>
        <dbReference type="ChEBI" id="CHEBI:49883"/>
    </cofactor>
</comment>
<keyword evidence="9" id="KW-0408">Iron</keyword>
<proteinExistence type="predicted"/>
<keyword evidence="13" id="KW-0560">Oxidoreductase</keyword>
<evidence type="ECO:0000313" key="13">
    <source>
        <dbReference type="EMBL" id="CAL1239670.1"/>
    </source>
</evidence>
<evidence type="ECO:0000256" key="3">
    <source>
        <dbReference type="ARBA" id="ARBA00004196"/>
    </source>
</evidence>
<evidence type="ECO:0000313" key="14">
    <source>
        <dbReference type="Proteomes" id="UP001497493"/>
    </source>
</evidence>
<evidence type="ECO:0000256" key="4">
    <source>
        <dbReference type="ARBA" id="ARBA00022448"/>
    </source>
</evidence>
<comment type="subcellular location">
    <subcellularLocation>
        <location evidence="3">Cell envelope</location>
    </subcellularLocation>
</comment>
<dbReference type="InterPro" id="IPR006547">
    <property type="entry name" value="NO3_Rdtase_bsu"/>
</dbReference>
<keyword evidence="6" id="KW-0479">Metal-binding</keyword>
<gene>
    <name evidence="13" type="primary">narY</name>
    <name evidence="13" type="ORF">MECH1_V1_0894</name>
</gene>
<evidence type="ECO:0000256" key="5">
    <source>
        <dbReference type="ARBA" id="ARBA00022485"/>
    </source>
</evidence>
<dbReference type="InterPro" id="IPR017896">
    <property type="entry name" value="4Fe4S_Fe-S-bd"/>
</dbReference>
<organism evidence="13 14">
    <name type="scientific">Candidatus Methylocalor cossyra</name>
    <dbReference type="NCBI Taxonomy" id="3108543"/>
    <lineage>
        <taxon>Bacteria</taxon>
        <taxon>Pseudomonadati</taxon>
        <taxon>Pseudomonadota</taxon>
        <taxon>Gammaproteobacteria</taxon>
        <taxon>Methylococcales</taxon>
        <taxon>Methylococcaceae</taxon>
        <taxon>Candidatus Methylocalor</taxon>
    </lineage>
</organism>
<dbReference type="Pfam" id="PF14711">
    <property type="entry name" value="Nitr_red_bet_C"/>
    <property type="match status" value="1"/>
</dbReference>
<dbReference type="RefSeq" id="WP_348759213.1">
    <property type="nucleotide sequence ID" value="NZ_OZ026884.1"/>
</dbReference>
<dbReference type="InterPro" id="IPR038262">
    <property type="entry name" value="Nitr_red_bet_C_sf"/>
</dbReference>
<comment type="cofactor">
    <cofactor evidence="1">
        <name>[3Fe-4S] cluster</name>
        <dbReference type="ChEBI" id="CHEBI:21137"/>
    </cofactor>
</comment>
<dbReference type="EC" id="1.7.5.1" evidence="13"/>
<name>A0ABM9NGN9_9GAMM</name>
<dbReference type="PROSITE" id="PS51379">
    <property type="entry name" value="4FE4S_FER_2"/>
    <property type="match status" value="3"/>
</dbReference>
<evidence type="ECO:0000256" key="2">
    <source>
        <dbReference type="ARBA" id="ARBA00001966"/>
    </source>
</evidence>
<evidence type="ECO:0000256" key="7">
    <source>
        <dbReference type="ARBA" id="ARBA00022737"/>
    </source>
</evidence>
<protein>
    <submittedName>
        <fullName evidence="13">Nitrate reductase Z subunit beta</fullName>
        <ecNumber evidence="13">1.7.5.1</ecNumber>
        <ecNumber evidence="13">1.97.1.-</ecNumber>
    </submittedName>
</protein>
<dbReference type="Pfam" id="PF13247">
    <property type="entry name" value="Fer4_11"/>
    <property type="match status" value="1"/>
</dbReference>
<reference evidence="13 14" key="1">
    <citation type="submission" date="2024-04" db="EMBL/GenBank/DDBJ databases">
        <authorList>
            <person name="Cremers G."/>
        </authorList>
    </citation>
    <scope>NUCLEOTIDE SEQUENCE [LARGE SCALE GENOMIC DNA]</scope>
    <source>
        <strain evidence="13">MeCH1-AG</strain>
    </source>
</reference>
<keyword evidence="8" id="KW-0249">Electron transport</keyword>
<evidence type="ECO:0000256" key="6">
    <source>
        <dbReference type="ARBA" id="ARBA00022723"/>
    </source>
</evidence>
<keyword evidence="14" id="KW-1185">Reference proteome</keyword>
<dbReference type="PANTHER" id="PTHR43518:SF1">
    <property type="entry name" value="RESPIRATORY NITRATE REDUCTASE 1 BETA CHAIN"/>
    <property type="match status" value="1"/>
</dbReference>
<evidence type="ECO:0000259" key="12">
    <source>
        <dbReference type="PROSITE" id="PS51379"/>
    </source>
</evidence>
<dbReference type="GO" id="GO:0160182">
    <property type="term" value="F:nitrate reductase (quinone) activity"/>
    <property type="evidence" value="ECO:0007669"/>
    <property type="project" value="UniProtKB-EC"/>
</dbReference>
<evidence type="ECO:0000256" key="10">
    <source>
        <dbReference type="ARBA" id="ARBA00023014"/>
    </source>
</evidence>
<dbReference type="EC" id="1.97.1.-" evidence="13"/>
<feature type="domain" description="4Fe-4S ferredoxin-type" evidence="12">
    <location>
        <begin position="174"/>
        <end position="205"/>
    </location>
</feature>
<keyword evidence="11" id="KW-0003">3Fe-4S</keyword>
<dbReference type="InterPro" id="IPR029263">
    <property type="entry name" value="Nitr_red_bet_C"/>
</dbReference>
<sequence length="510" mass="57614">MKIRAQIAMVMNLDKCIGCHTCSVTCKNVWTSRPGVEYAWFNNVESKPGIGYPKDWENQTHWRGGWELNRAGKLTLKQGGRWKVLAKLFANPHLPELDDYYEPYTFDYGDLQAAPELPTAPVARPVSLISGHTLDKVEWGPNWEEILGGEFEKRSRDANFEAVQKDIYGQFENTFMMYLPRLCEHCLNPSCVASCPSGSIYKREEDGIVLIDQDKCRGWRMCVSGCPYKKIYYNWSSGKSEKCIFCYPRLEAGEPTVCSETCVGRIRYLGVLLYDADRIAEAASVADPKGLYRAQLGVFLDPYDPEIQRQAHADGVPEAWLEAAQRSPTYKLVVEWQVAFPLHPEYRTLPMVWYVPPLSPIQAHANAGNIAVNEGLPEVRSLRIPVRYLANLLTAGDEAPVTLALERLLAMRVYYRRRRLGERDDPAVLERVGLSVAEAEEMHRYLAIANYEDRFVIPTAHREEAEDAYALRGGCGFSFGNGCHGEETGGSLFGGPMGRRRTIPIRLVKD</sequence>
<keyword evidence="4" id="KW-0813">Transport</keyword>
<evidence type="ECO:0000256" key="9">
    <source>
        <dbReference type="ARBA" id="ARBA00023004"/>
    </source>
</evidence>
<accession>A0ABM9NGN9</accession>